<feature type="region of interest" description="Disordered" evidence="1">
    <location>
        <begin position="240"/>
        <end position="329"/>
    </location>
</feature>
<feature type="compositionally biased region" description="Low complexity" evidence="1">
    <location>
        <begin position="258"/>
        <end position="267"/>
    </location>
</feature>
<evidence type="ECO:0000313" key="4">
    <source>
        <dbReference type="Proteomes" id="UP000472372"/>
    </source>
</evidence>
<feature type="compositionally biased region" description="Low complexity" evidence="1">
    <location>
        <begin position="291"/>
        <end position="305"/>
    </location>
</feature>
<feature type="signal peptide" evidence="2">
    <location>
        <begin position="1"/>
        <end position="21"/>
    </location>
</feature>
<proteinExistence type="predicted"/>
<dbReference type="Gene3D" id="2.70.50.70">
    <property type="match status" value="1"/>
</dbReference>
<reference evidence="3" key="1">
    <citation type="submission" date="2021-02" db="EMBL/GenBank/DDBJ databases">
        <authorList>
            <person name="Syme A R."/>
            <person name="Syme A R."/>
            <person name="Moolhuijzen P."/>
        </authorList>
    </citation>
    <scope>NUCLEOTIDE SEQUENCE</scope>
    <source>
        <strain evidence="3">W1-1</strain>
    </source>
</reference>
<evidence type="ECO:0000256" key="2">
    <source>
        <dbReference type="SAM" id="SignalP"/>
    </source>
</evidence>
<accession>A0A6S6VWP6</accession>
<evidence type="ECO:0000313" key="3">
    <source>
        <dbReference type="EMBL" id="CAE7023313.1"/>
    </source>
</evidence>
<feature type="region of interest" description="Disordered" evidence="1">
    <location>
        <begin position="395"/>
        <end position="448"/>
    </location>
</feature>
<keyword evidence="3" id="KW-0560">Oxidoreductase</keyword>
<organism evidence="3 4">
    <name type="scientific">Pyrenophora teres f. teres</name>
    <dbReference type="NCBI Taxonomy" id="97479"/>
    <lineage>
        <taxon>Eukaryota</taxon>
        <taxon>Fungi</taxon>
        <taxon>Dikarya</taxon>
        <taxon>Ascomycota</taxon>
        <taxon>Pezizomycotina</taxon>
        <taxon>Dothideomycetes</taxon>
        <taxon>Pleosporomycetidae</taxon>
        <taxon>Pleosporales</taxon>
        <taxon>Pleosporineae</taxon>
        <taxon>Pleosporaceae</taxon>
        <taxon>Pyrenophora</taxon>
    </lineage>
</organism>
<protein>
    <submittedName>
        <fullName evidence="3">Copper-dependent polysaccharide monooxygenase</fullName>
    </submittedName>
</protein>
<evidence type="ECO:0000256" key="1">
    <source>
        <dbReference type="SAM" id="MobiDB-lite"/>
    </source>
</evidence>
<name>A0A6S6VWP6_9PLEO</name>
<dbReference type="Proteomes" id="UP000472372">
    <property type="component" value="Chromosome 3"/>
</dbReference>
<feature type="compositionally biased region" description="Polar residues" evidence="1">
    <location>
        <begin position="612"/>
        <end position="621"/>
    </location>
</feature>
<feature type="region of interest" description="Disordered" evidence="1">
    <location>
        <begin position="598"/>
        <end position="628"/>
    </location>
</feature>
<dbReference type="PANTHER" id="PTHR36182">
    <property type="entry name" value="PROTEIN, PUTATIVE (AFU_ORTHOLOGUE AFUA_6G10930)-RELATED"/>
    <property type="match status" value="1"/>
</dbReference>
<keyword evidence="3" id="KW-0503">Monooxygenase</keyword>
<dbReference type="GO" id="GO:0004497">
    <property type="term" value="F:monooxygenase activity"/>
    <property type="evidence" value="ECO:0007669"/>
    <property type="project" value="UniProtKB-KW"/>
</dbReference>
<dbReference type="AlphaFoldDB" id="A0A6S6VWP6"/>
<feature type="compositionally biased region" description="Polar residues" evidence="1">
    <location>
        <begin position="402"/>
        <end position="428"/>
    </location>
</feature>
<gene>
    <name evidence="3" type="ORF">PTTW11_03565</name>
</gene>
<sequence length="755" mass="79420">MPRLSILQALSALSLLPITLAHMQMSNPSPLRDPHANRPNEPKDYNILNPLNADGSNFACKGYQWNTPWTPVTTYEAGGTYNMSIIGGATHGGGSCQLSFSCDGGVNFKVAKSIIGGCPLQSQYPFTVPVELGRLGRTTCLFAWTWFNKVGNREMYMNCAVVNIVPRGTRTSSSKPSPSQHLTVRDTAKVNAAAQAALASYPDLFVANLAGINNCVAPETYDVVFGDPGRAVQFGDNVGAASKPTFQRNTCTGKGHTSAGASSGSALSPPPPSSSVSSTGGDDGQWHGGDSRQQQSSTASSSTVTGKDRKYNPSIHGSTTGEKTPSPSLALQQNSLQPVDVQQGNKQPDAQVQKELKAYLARLYGTKAAKQQRAACTTEADDAKDAPILANTLTRTRRQKRWSSYQSLNPEENNSEDTSSNAQATAESGLSMKTDEDNSVAPPQPPPQSIDATFAAFLQRLNSLSNSLFTLVKFASSYLDQAPPDGYYGTTGTTTGDADDSDAEPSDAAFTTAKQYIKRSSPSLPAHGEETSDTPSPNTQALRQWLQELKAQIVAMKSYTQSTAARLGAKNDTLLRRQSRPVGRPFDWASLYPSLKMNSSGTEEGPGVASVGGQQTVSPMNTTTTTTTTTTTMEDSTVAHSNTTGTTMANVPSTTATAAKDSWKDGVFPFLLAPHPSPSSSLSPAADSDAAALFPFIMAPGPVLPSGVNVDGGDNLEHMPVVIDDLGDGGEAEDGVRKFFEGLRGGSGGGGGGGE</sequence>
<dbReference type="PANTHER" id="PTHR36182:SF1">
    <property type="entry name" value="PROTEIN, PUTATIVE (AFU_ORTHOLOGUE AFUA_6G10930)-RELATED"/>
    <property type="match status" value="1"/>
</dbReference>
<dbReference type="EMBL" id="HG992979">
    <property type="protein sequence ID" value="CAE7023313.1"/>
    <property type="molecule type" value="Genomic_DNA"/>
</dbReference>
<keyword evidence="2" id="KW-0732">Signal</keyword>
<feature type="compositionally biased region" description="Polar residues" evidence="1">
    <location>
        <begin position="315"/>
        <end position="329"/>
    </location>
</feature>
<feature type="chain" id="PRO_5043501389" evidence="2">
    <location>
        <begin position="22"/>
        <end position="755"/>
    </location>
</feature>